<keyword evidence="7" id="KW-0274">FAD</keyword>
<evidence type="ECO:0000256" key="6">
    <source>
        <dbReference type="ARBA" id="ARBA00022691"/>
    </source>
</evidence>
<dbReference type="InterPro" id="IPR001709">
    <property type="entry name" value="Flavoprot_Pyr_Nucl_cyt_Rdtase"/>
</dbReference>
<dbReference type="InterPro" id="IPR029039">
    <property type="entry name" value="Flavoprotein-like_sf"/>
</dbReference>
<dbReference type="Gene3D" id="3.40.50.80">
    <property type="entry name" value="Nucleotide-binding domain of ferredoxin-NADP reductase (FNR) module"/>
    <property type="match status" value="1"/>
</dbReference>
<dbReference type="PANTHER" id="PTHR19384:SF84">
    <property type="entry name" value="METHIONINE SYNTHASE REDUCTASE"/>
    <property type="match status" value="1"/>
</dbReference>
<dbReference type="GO" id="GO:0050660">
    <property type="term" value="F:flavin adenine dinucleotide binding"/>
    <property type="evidence" value="ECO:0007669"/>
    <property type="project" value="TreeGrafter"/>
</dbReference>
<evidence type="ECO:0000256" key="8">
    <source>
        <dbReference type="ARBA" id="ARBA00022857"/>
    </source>
</evidence>
<keyword evidence="3" id="KW-0028">Amino-acid biosynthesis</keyword>
<dbReference type="Gene3D" id="2.40.30.10">
    <property type="entry name" value="Translation factors"/>
    <property type="match status" value="1"/>
</dbReference>
<dbReference type="Pfam" id="PF00667">
    <property type="entry name" value="FAD_binding_1"/>
    <property type="match status" value="1"/>
</dbReference>
<comment type="cofactor">
    <cofactor evidence="1">
        <name>FMN</name>
        <dbReference type="ChEBI" id="CHEBI:58210"/>
    </cofactor>
</comment>
<dbReference type="EC" id="1.16.1.8" evidence="11"/>
<dbReference type="InParanoid" id="A0A1Z5JUM2"/>
<sequence>MSEESTLFILYGSATGNAEHIAKDLAARPNTYFDKVLCFELDQFKRKCQPTWEKETTTKHAVLIVTSTTGNGDAPENASRFVRYIKRSQTVDEKPFRHVAYAVLGLGDTNYDQFCQCAKVIDKKLLELGGTRIRPLTCADEATGLEEAVEPWTERILDEIAAACRGSNCSTEEVKEESKEAIQEKEVDQTLTVENGARELKFSDGVATVRALIGLENRSQPIWIPDTKYLPSLTASRSCELLVPRKESTDFSCSDSLTTTSSGLHYTMKHPFESTPLKARYLTNTSTKAAEEATGLLEFTEEAEMFSDESLLKASKVFESHFSLSPEDDSCTREQRDRNGKRVIELSLALPDDYTLEYAPGDSLGLLVENTPETVLFVIDMLQKNHGIHSNQQVSIDEGRAVTVEEVARSHFDLCSPVKSKRILFGLSQFATNDEERVALQFLSSKTTEGDRIFKSFVDEQRLNVVDLLREFPSTQGISMQGLFGMLPALPPRYYSVCSSPLKNSTSVTIAFSVVDYITPSLKIYGRERGLRRIGGVATRFLETVCSPLLCSSGKFTSNEIFLKIFPKPTAEFRMPKALSTPLILIGPGTGIAPFMGFLAHRRALTQLSEDHATPAAQTVVEGMWRGGYDVREKDLSIHSTHDLLESIPGENRVGSVDLFFGCRHADHDWLYRKEMEYLLDEKILSALHTAFSRDRPNKVYVQDKFFEGETSERLLSLITEQNASIYVCGDGNAMARDVKDAIVKLLSQKMGVEDASNYLEAMKKQNRFVLDIWS</sequence>
<evidence type="ECO:0000256" key="10">
    <source>
        <dbReference type="ARBA" id="ARBA00023167"/>
    </source>
</evidence>
<keyword evidence="8" id="KW-0521">NADP</keyword>
<evidence type="ECO:0000256" key="12">
    <source>
        <dbReference type="ARBA" id="ARBA00040659"/>
    </source>
</evidence>
<dbReference type="PANTHER" id="PTHR19384">
    <property type="entry name" value="NITRIC OXIDE SYNTHASE-RELATED"/>
    <property type="match status" value="1"/>
</dbReference>
<feature type="domain" description="FAD-binding FR-type" evidence="14">
    <location>
        <begin position="326"/>
        <end position="576"/>
    </location>
</feature>
<keyword evidence="10" id="KW-0486">Methionine biosynthesis</keyword>
<dbReference type="Pfam" id="PF00175">
    <property type="entry name" value="NAD_binding_1"/>
    <property type="match status" value="1"/>
</dbReference>
<dbReference type="GO" id="GO:0005829">
    <property type="term" value="C:cytosol"/>
    <property type="evidence" value="ECO:0007669"/>
    <property type="project" value="TreeGrafter"/>
</dbReference>
<evidence type="ECO:0000256" key="1">
    <source>
        <dbReference type="ARBA" id="ARBA00001917"/>
    </source>
</evidence>
<evidence type="ECO:0000256" key="7">
    <source>
        <dbReference type="ARBA" id="ARBA00022827"/>
    </source>
</evidence>
<proteinExistence type="predicted"/>
<dbReference type="Gene3D" id="3.40.50.360">
    <property type="match status" value="1"/>
</dbReference>
<organism evidence="15 16">
    <name type="scientific">Fistulifera solaris</name>
    <name type="common">Oleaginous diatom</name>
    <dbReference type="NCBI Taxonomy" id="1519565"/>
    <lineage>
        <taxon>Eukaryota</taxon>
        <taxon>Sar</taxon>
        <taxon>Stramenopiles</taxon>
        <taxon>Ochrophyta</taxon>
        <taxon>Bacillariophyta</taxon>
        <taxon>Bacillariophyceae</taxon>
        <taxon>Bacillariophycidae</taxon>
        <taxon>Naviculales</taxon>
        <taxon>Naviculaceae</taxon>
        <taxon>Fistulifera</taxon>
    </lineage>
</organism>
<keyword evidence="16" id="KW-1185">Reference proteome</keyword>
<keyword evidence="9 15" id="KW-0560">Oxidoreductase</keyword>
<name>A0A1Z5JUM2_FISSO</name>
<dbReference type="PRINTS" id="PR00371">
    <property type="entry name" value="FPNCR"/>
</dbReference>
<protein>
    <recommendedName>
        <fullName evidence="12">Methionine synthase reductase</fullName>
        <ecNumber evidence="11">1.16.1.8</ecNumber>
    </recommendedName>
</protein>
<dbReference type="GO" id="GO:0030586">
    <property type="term" value="F:[methionine synthase] reductase (NADPH) activity"/>
    <property type="evidence" value="ECO:0007669"/>
    <property type="project" value="UniProtKB-EC"/>
</dbReference>
<dbReference type="Proteomes" id="UP000198406">
    <property type="component" value="Unassembled WGS sequence"/>
</dbReference>
<dbReference type="InterPro" id="IPR017938">
    <property type="entry name" value="Riboflavin_synthase-like_b-brl"/>
</dbReference>
<dbReference type="PROSITE" id="PS50902">
    <property type="entry name" value="FLAVODOXIN_LIKE"/>
    <property type="match status" value="1"/>
</dbReference>
<dbReference type="EMBL" id="BDSP01000122">
    <property type="protein sequence ID" value="GAX17720.1"/>
    <property type="molecule type" value="Genomic_DNA"/>
</dbReference>
<evidence type="ECO:0000259" key="14">
    <source>
        <dbReference type="PROSITE" id="PS51384"/>
    </source>
</evidence>
<evidence type="ECO:0000259" key="13">
    <source>
        <dbReference type="PROSITE" id="PS50902"/>
    </source>
</evidence>
<dbReference type="OrthoDB" id="1856718at2759"/>
<evidence type="ECO:0000313" key="16">
    <source>
        <dbReference type="Proteomes" id="UP000198406"/>
    </source>
</evidence>
<gene>
    <name evidence="15" type="ORF">FisN_24Hh215</name>
</gene>
<dbReference type="GO" id="GO:0050667">
    <property type="term" value="P:homocysteine metabolic process"/>
    <property type="evidence" value="ECO:0007669"/>
    <property type="project" value="TreeGrafter"/>
</dbReference>
<dbReference type="InterPro" id="IPR003097">
    <property type="entry name" value="CysJ-like_FAD-binding"/>
</dbReference>
<dbReference type="SUPFAM" id="SSF52343">
    <property type="entry name" value="Ferredoxin reductase-like, C-terminal NADP-linked domain"/>
    <property type="match status" value="1"/>
</dbReference>
<evidence type="ECO:0000256" key="2">
    <source>
        <dbReference type="ARBA" id="ARBA00001974"/>
    </source>
</evidence>
<comment type="caution">
    <text evidence="15">The sequence shown here is derived from an EMBL/GenBank/DDBJ whole genome shotgun (WGS) entry which is preliminary data.</text>
</comment>
<comment type="cofactor">
    <cofactor evidence="2">
        <name>FAD</name>
        <dbReference type="ChEBI" id="CHEBI:57692"/>
    </cofactor>
</comment>
<evidence type="ECO:0000256" key="3">
    <source>
        <dbReference type="ARBA" id="ARBA00022605"/>
    </source>
</evidence>
<evidence type="ECO:0000256" key="5">
    <source>
        <dbReference type="ARBA" id="ARBA00022643"/>
    </source>
</evidence>
<dbReference type="InterPro" id="IPR008254">
    <property type="entry name" value="Flavodoxin/NO_synth"/>
</dbReference>
<dbReference type="InterPro" id="IPR017927">
    <property type="entry name" value="FAD-bd_FR_type"/>
</dbReference>
<dbReference type="PRINTS" id="PR00369">
    <property type="entry name" value="FLAVODOXIN"/>
</dbReference>
<dbReference type="SUPFAM" id="SSF52218">
    <property type="entry name" value="Flavoproteins"/>
    <property type="match status" value="1"/>
</dbReference>
<evidence type="ECO:0000256" key="11">
    <source>
        <dbReference type="ARBA" id="ARBA00039088"/>
    </source>
</evidence>
<evidence type="ECO:0000313" key="15">
    <source>
        <dbReference type="EMBL" id="GAX17720.1"/>
    </source>
</evidence>
<dbReference type="InterPro" id="IPR023173">
    <property type="entry name" value="NADPH_Cyt_P450_Rdtase_alpha"/>
</dbReference>
<dbReference type="PROSITE" id="PS51384">
    <property type="entry name" value="FAD_FR"/>
    <property type="match status" value="1"/>
</dbReference>
<reference evidence="15 16" key="1">
    <citation type="journal article" date="2015" name="Plant Cell">
        <title>Oil accumulation by the oleaginous diatom Fistulifera solaris as revealed by the genome and transcriptome.</title>
        <authorList>
            <person name="Tanaka T."/>
            <person name="Maeda Y."/>
            <person name="Veluchamy A."/>
            <person name="Tanaka M."/>
            <person name="Abida H."/>
            <person name="Marechal E."/>
            <person name="Bowler C."/>
            <person name="Muto M."/>
            <person name="Sunaga Y."/>
            <person name="Tanaka M."/>
            <person name="Yoshino T."/>
            <person name="Taniguchi T."/>
            <person name="Fukuda Y."/>
            <person name="Nemoto M."/>
            <person name="Matsumoto M."/>
            <person name="Wong P.S."/>
            <person name="Aburatani S."/>
            <person name="Fujibuchi W."/>
        </authorList>
    </citation>
    <scope>NUCLEOTIDE SEQUENCE [LARGE SCALE GENOMIC DNA]</scope>
    <source>
        <strain evidence="15 16">JPCC DA0580</strain>
    </source>
</reference>
<dbReference type="GO" id="GO:0010181">
    <property type="term" value="F:FMN binding"/>
    <property type="evidence" value="ECO:0007669"/>
    <property type="project" value="InterPro"/>
</dbReference>
<feature type="domain" description="Flavodoxin-like" evidence="13">
    <location>
        <begin position="7"/>
        <end position="157"/>
    </location>
</feature>
<dbReference type="Pfam" id="PF00258">
    <property type="entry name" value="Flavodoxin_1"/>
    <property type="match status" value="1"/>
</dbReference>
<dbReference type="InterPro" id="IPR001094">
    <property type="entry name" value="Flavdoxin-like"/>
</dbReference>
<accession>A0A1Z5JUM2</accession>
<keyword evidence="5" id="KW-0288">FMN</keyword>
<dbReference type="SUPFAM" id="SSF63380">
    <property type="entry name" value="Riboflavin synthase domain-like"/>
    <property type="match status" value="1"/>
</dbReference>
<keyword evidence="4" id="KW-0285">Flavoprotein</keyword>
<evidence type="ECO:0000256" key="4">
    <source>
        <dbReference type="ARBA" id="ARBA00022630"/>
    </source>
</evidence>
<dbReference type="InterPro" id="IPR039261">
    <property type="entry name" value="FNR_nucleotide-bd"/>
</dbReference>
<dbReference type="Gene3D" id="1.20.990.10">
    <property type="entry name" value="NADPH-cytochrome p450 Reductase, Chain A, domain 3"/>
    <property type="match status" value="1"/>
</dbReference>
<dbReference type="GO" id="GO:0009086">
    <property type="term" value="P:methionine biosynthetic process"/>
    <property type="evidence" value="ECO:0007669"/>
    <property type="project" value="UniProtKB-KW"/>
</dbReference>
<dbReference type="InterPro" id="IPR001433">
    <property type="entry name" value="OxRdtase_FAD/NAD-bd"/>
</dbReference>
<evidence type="ECO:0000256" key="9">
    <source>
        <dbReference type="ARBA" id="ARBA00023002"/>
    </source>
</evidence>
<keyword evidence="6" id="KW-0949">S-adenosyl-L-methionine</keyword>
<dbReference type="AlphaFoldDB" id="A0A1Z5JUM2"/>